<dbReference type="RefSeq" id="WP_114834425.1">
    <property type="nucleotide sequence ID" value="NZ_LR699114.1"/>
</dbReference>
<evidence type="ECO:0000313" key="1">
    <source>
        <dbReference type="EMBL" id="RDI43395.1"/>
    </source>
</evidence>
<sequence length="515" mass="58314">MLKRTHLDSSYNLQAAEAFLSRVEKVISQRTDPKLISQILIEFKLESINFSDKDFAVFIQKIKTEPMDATEFLKKLKSSILENKPLCKLLGNIHILQLISDEELESAAGTFQLQINLLFLLEAFNITMANSTTLAKEIYQFMSNQRASFQPNNQLVNFIWGSFQPGNPVANFLFGAPKQATLFERLKMISVDPAMTNVAFHKSTADKEETKEDVETFISEFQLRGINASISPGVIGKPSDTSARGLCLNILEAAWEDATHEASKKGGIDNAIAGFGLITIMEHLQDVSTQQYINRLKLVPAILPEGIQLNEDHSYPLMPDLIVNNQLKKVDELVMHKVWRDLYNTWNAYFVVANLDAILLPLKLLLPSVLKAESNYFKESRVISLFLVGSLFFNNQTKHNPLFQSKFTFKQADEILSLWGKINREYAEQLLKEYCPDVKKTAADLYKETFGNHATVNLIKHVVSFGRNPSDFHITCYGTGSKTKNLTFFSPDERKTKMEFACSKSDKQVEKKSVI</sequence>
<comment type="caution">
    <text evidence="1">The sequence shown here is derived from an EMBL/GenBank/DDBJ whole genome shotgun (WGS) entry which is preliminary data.</text>
</comment>
<evidence type="ECO:0008006" key="3">
    <source>
        <dbReference type="Google" id="ProtNLM"/>
    </source>
</evidence>
<proteinExistence type="predicted"/>
<dbReference type="EMBL" id="QQAX01000011">
    <property type="protein sequence ID" value="RDI43395.1"/>
    <property type="molecule type" value="Genomic_DNA"/>
</dbReference>
<dbReference type="AlphaFoldDB" id="A0A370GHW4"/>
<dbReference type="OrthoDB" id="5643815at2"/>
<gene>
    <name evidence="1" type="ORF">C8D86_11151</name>
</gene>
<dbReference type="Proteomes" id="UP000254720">
    <property type="component" value="Unassembled WGS sequence"/>
</dbReference>
<reference evidence="1 2" key="1">
    <citation type="submission" date="2018-07" db="EMBL/GenBank/DDBJ databases">
        <title>Genomic Encyclopedia of Type Strains, Phase IV (KMG-IV): sequencing the most valuable type-strain genomes for metagenomic binning, comparative biology and taxonomic classification.</title>
        <authorList>
            <person name="Goeker M."/>
        </authorList>
    </citation>
    <scope>NUCLEOTIDE SEQUENCE [LARGE SCALE GENOMIC DNA]</scope>
    <source>
        <strain evidence="1 2">DSM 16500</strain>
    </source>
</reference>
<organism evidence="1 2">
    <name type="scientific">Aquicella lusitana</name>
    <dbReference type="NCBI Taxonomy" id="254246"/>
    <lineage>
        <taxon>Bacteria</taxon>
        <taxon>Pseudomonadati</taxon>
        <taxon>Pseudomonadota</taxon>
        <taxon>Gammaproteobacteria</taxon>
        <taxon>Legionellales</taxon>
        <taxon>Coxiellaceae</taxon>
        <taxon>Aquicella</taxon>
    </lineage>
</organism>
<evidence type="ECO:0000313" key="2">
    <source>
        <dbReference type="Proteomes" id="UP000254720"/>
    </source>
</evidence>
<accession>A0A370GHW4</accession>
<protein>
    <recommendedName>
        <fullName evidence="3">Symporter</fullName>
    </recommendedName>
</protein>
<name>A0A370GHW4_9COXI</name>
<keyword evidence="2" id="KW-1185">Reference proteome</keyword>